<dbReference type="InterPro" id="IPR023408">
    <property type="entry name" value="MscS_beta-dom_sf"/>
</dbReference>
<name>A0A444MGG3_9RHOB</name>
<evidence type="ECO:0000256" key="4">
    <source>
        <dbReference type="ARBA" id="ARBA00022692"/>
    </source>
</evidence>
<evidence type="ECO:0000256" key="6">
    <source>
        <dbReference type="ARBA" id="ARBA00023136"/>
    </source>
</evidence>
<dbReference type="PANTHER" id="PTHR30347">
    <property type="entry name" value="POTASSIUM CHANNEL RELATED"/>
    <property type="match status" value="1"/>
</dbReference>
<dbReference type="AlphaFoldDB" id="A0A444MGG3"/>
<keyword evidence="3" id="KW-1003">Cell membrane</keyword>
<feature type="domain" description="Mechanosensitive ion channel MscS" evidence="9">
    <location>
        <begin position="626"/>
        <end position="692"/>
    </location>
</feature>
<reference evidence="12 13" key="1">
    <citation type="journal article" date="2015" name="Int. J. Syst. Evol. Microbiol.">
        <title>Gemmobacter intermedius sp. nov., isolated from a white stork (Ciconia ciconia).</title>
        <authorList>
            <person name="Kampfer P."/>
            <person name="Jerzak L."/>
            <person name="Wilharm G."/>
            <person name="Golke J."/>
            <person name="Busse H.J."/>
            <person name="Glaeser S.P."/>
        </authorList>
    </citation>
    <scope>NUCLEOTIDE SEQUENCE [LARGE SCALE GENOMIC DNA]</scope>
    <source>
        <strain evidence="12 13">119/4</strain>
    </source>
</reference>
<evidence type="ECO:0000256" key="7">
    <source>
        <dbReference type="SAM" id="Phobius"/>
    </source>
</evidence>
<dbReference type="Gene3D" id="2.30.30.60">
    <property type="match status" value="1"/>
</dbReference>
<feature type="domain" description="Mechanosensitive ion channel MscS C-terminal" evidence="11">
    <location>
        <begin position="701"/>
        <end position="783"/>
    </location>
</feature>
<dbReference type="SUPFAM" id="SSF82861">
    <property type="entry name" value="Mechanosensitive channel protein MscS (YggB), transmembrane region"/>
    <property type="match status" value="1"/>
</dbReference>
<dbReference type="SUPFAM" id="SSF82689">
    <property type="entry name" value="Mechanosensitive channel protein MscS (YggB), C-terminal domain"/>
    <property type="match status" value="1"/>
</dbReference>
<feature type="transmembrane region" description="Helical" evidence="7">
    <location>
        <begin position="543"/>
        <end position="560"/>
    </location>
</feature>
<keyword evidence="4 7" id="KW-0812">Transmembrane</keyword>
<dbReference type="PROSITE" id="PS01246">
    <property type="entry name" value="UPF0003"/>
    <property type="match status" value="1"/>
</dbReference>
<comment type="subcellular location">
    <subcellularLocation>
        <location evidence="1">Cell membrane</location>
        <topology evidence="1">Multi-pass membrane protein</topology>
    </subcellularLocation>
</comment>
<comment type="similarity">
    <text evidence="2">Belongs to the MscS (TC 1.A.23) family.</text>
</comment>
<dbReference type="InterPro" id="IPR052702">
    <property type="entry name" value="MscS-like_channel"/>
</dbReference>
<dbReference type="Gene3D" id="3.30.70.100">
    <property type="match status" value="1"/>
</dbReference>
<dbReference type="GO" id="GO:0008381">
    <property type="term" value="F:mechanosensitive monoatomic ion channel activity"/>
    <property type="evidence" value="ECO:0007669"/>
    <property type="project" value="UniProtKB-ARBA"/>
</dbReference>
<dbReference type="Gene3D" id="1.10.287.1260">
    <property type="match status" value="1"/>
</dbReference>
<evidence type="ECO:0000259" key="10">
    <source>
        <dbReference type="Pfam" id="PF12607"/>
    </source>
</evidence>
<dbReference type="Pfam" id="PF12607">
    <property type="entry name" value="DUF3772"/>
    <property type="match status" value="1"/>
</dbReference>
<evidence type="ECO:0000313" key="12">
    <source>
        <dbReference type="EMBL" id="RWY44753.1"/>
    </source>
</evidence>
<feature type="transmembrane region" description="Helical" evidence="7">
    <location>
        <begin position="307"/>
        <end position="331"/>
    </location>
</feature>
<keyword evidence="6 7" id="KW-0472">Membrane</keyword>
<feature type="chain" id="PRO_5019568039" evidence="8">
    <location>
        <begin position="46"/>
        <end position="814"/>
    </location>
</feature>
<protein>
    <submittedName>
        <fullName evidence="12">Mechanosensitive ion channel family protein</fullName>
    </submittedName>
</protein>
<feature type="transmembrane region" description="Helical" evidence="7">
    <location>
        <begin position="492"/>
        <end position="515"/>
    </location>
</feature>
<evidence type="ECO:0000313" key="13">
    <source>
        <dbReference type="Proteomes" id="UP000287168"/>
    </source>
</evidence>
<feature type="signal peptide" evidence="8">
    <location>
        <begin position="1"/>
        <end position="45"/>
    </location>
</feature>
<feature type="transmembrane region" description="Helical" evidence="7">
    <location>
        <begin position="231"/>
        <end position="247"/>
    </location>
</feature>
<dbReference type="InterPro" id="IPR006685">
    <property type="entry name" value="MscS_channel_2nd"/>
</dbReference>
<dbReference type="GO" id="GO:0005886">
    <property type="term" value="C:plasma membrane"/>
    <property type="evidence" value="ECO:0007669"/>
    <property type="project" value="UniProtKB-SubCell"/>
</dbReference>
<comment type="caution">
    <text evidence="12">The sequence shown here is derived from an EMBL/GenBank/DDBJ whole genome shotgun (WGS) entry which is preliminary data.</text>
</comment>
<evidence type="ECO:0000259" key="11">
    <source>
        <dbReference type="Pfam" id="PF21082"/>
    </source>
</evidence>
<keyword evidence="5 7" id="KW-1133">Transmembrane helix</keyword>
<evidence type="ECO:0000256" key="8">
    <source>
        <dbReference type="SAM" id="SignalP"/>
    </source>
</evidence>
<feature type="transmembrane region" description="Helical" evidence="7">
    <location>
        <begin position="581"/>
        <end position="600"/>
    </location>
</feature>
<sequence length="814" mass="87158">MAQPCAASGSGRKRRLILSMTVLLRSCLVLLFLTMAGALSPALHAQEAPAPAAAAEAPVVDEQTAAWLAFATRSEELIADPTTRSERLEALRSELATWRETFLEAQTANGLRITTLREQIAALGEAPAEPATEPAEIAARRAELNEQLTRAQAPGIAAEEAYRRADGLIREADTILRQRQASELVARGPAPANPASWAPAAGVFGKWVTDLWAETERSWANPARRKAVTDAAPVLVIELLIAIAMMWQGRRLIQRWIARLQARVRPVWWGVIELPLSLTQVALPVIAVAVLIAAFQRTGFGGMQIRAIAEAAVPATFVFALTTWIAGHIFPAREHLTTILPLPPERRREGRILVTLFALAGAAETLFAAALSSERYGEYAQLLLYPFTLLSGLFLFRIGQLLRHALIAPPEGEALSGFAATVVTLLSRAAMVIGIAGPLAGAAGFLTLAESTVRPAMVTLGVLALVTLIQRLIYDLYALVTRADAKLARDALFPVLVSSLLVIAAVPVLALVWGVRPAELTEYWSTFQDGFKLGDARVRPMDFILFVIIFGIGYGVTRLMQGALKTSILPKTTLDTGSKNAIVSGLGYVGIVLAALAAITSTGLDLSSLAIVAGALSVGIGFGLQNIVQNFISGVILLIERPVAEGDWVEVGGVQGIVRGISIRSTRVETFDRNSVIVPNASLISGQVTNFTAFNQTGRVIVPISVGYDSDTRKVQKILQEIAEAQPMVVLTPPPSVLFVGFGADGLNFEIRAILRDINFSGSVKTEINHQIMERFSAEGISIPFAQREVRILNPEALPVPAPATEPPAPPLAG</sequence>
<accession>A0A444MGG3</accession>
<dbReference type="PANTHER" id="PTHR30347:SF1">
    <property type="entry name" value="MECHANOSENSITIVE CHANNEL MSCK"/>
    <property type="match status" value="1"/>
</dbReference>
<keyword evidence="8" id="KW-0732">Signal</keyword>
<proteinExistence type="inferred from homology"/>
<feature type="transmembrane region" description="Helical" evidence="7">
    <location>
        <begin position="383"/>
        <end position="402"/>
    </location>
</feature>
<feature type="domain" description="DUF3772" evidence="10">
    <location>
        <begin position="157"/>
        <end position="215"/>
    </location>
</feature>
<evidence type="ECO:0000256" key="2">
    <source>
        <dbReference type="ARBA" id="ARBA00008017"/>
    </source>
</evidence>
<evidence type="ECO:0000256" key="1">
    <source>
        <dbReference type="ARBA" id="ARBA00004651"/>
    </source>
</evidence>
<dbReference type="InterPro" id="IPR011066">
    <property type="entry name" value="MscS_channel_C_sf"/>
</dbReference>
<dbReference type="EMBL" id="SBLC01000002">
    <property type="protein sequence ID" value="RWY44753.1"/>
    <property type="molecule type" value="Genomic_DNA"/>
</dbReference>
<evidence type="ECO:0000256" key="5">
    <source>
        <dbReference type="ARBA" id="ARBA00022989"/>
    </source>
</evidence>
<keyword evidence="13" id="KW-1185">Reference proteome</keyword>
<feature type="transmembrane region" description="Helical" evidence="7">
    <location>
        <begin position="352"/>
        <end position="371"/>
    </location>
</feature>
<dbReference type="Pfam" id="PF21082">
    <property type="entry name" value="MS_channel_3rd"/>
    <property type="match status" value="1"/>
</dbReference>
<dbReference type="OrthoDB" id="9799209at2"/>
<feature type="transmembrane region" description="Helical" evidence="7">
    <location>
        <begin position="414"/>
        <end position="436"/>
    </location>
</feature>
<gene>
    <name evidence="12" type="ORF">EP867_02150</name>
</gene>
<dbReference type="InterPro" id="IPR022249">
    <property type="entry name" value="DUF3772"/>
</dbReference>
<dbReference type="InterPro" id="IPR006686">
    <property type="entry name" value="MscS_channel_CS"/>
</dbReference>
<dbReference type="InterPro" id="IPR049278">
    <property type="entry name" value="MS_channel_C"/>
</dbReference>
<dbReference type="InterPro" id="IPR010920">
    <property type="entry name" value="LSM_dom_sf"/>
</dbReference>
<feature type="transmembrane region" description="Helical" evidence="7">
    <location>
        <begin position="606"/>
        <end position="624"/>
    </location>
</feature>
<evidence type="ECO:0000256" key="3">
    <source>
        <dbReference type="ARBA" id="ARBA00022475"/>
    </source>
</evidence>
<dbReference type="InterPro" id="IPR011014">
    <property type="entry name" value="MscS_channel_TM-2"/>
</dbReference>
<organism evidence="12 13">
    <name type="scientific">Falsigemmobacter intermedius</name>
    <dbReference type="NCBI Taxonomy" id="1553448"/>
    <lineage>
        <taxon>Bacteria</taxon>
        <taxon>Pseudomonadati</taxon>
        <taxon>Pseudomonadota</taxon>
        <taxon>Alphaproteobacteria</taxon>
        <taxon>Rhodobacterales</taxon>
        <taxon>Paracoccaceae</taxon>
        <taxon>Falsigemmobacter</taxon>
    </lineage>
</organism>
<feature type="transmembrane region" description="Helical" evidence="7">
    <location>
        <begin position="456"/>
        <end position="480"/>
    </location>
</feature>
<dbReference type="Pfam" id="PF00924">
    <property type="entry name" value="MS_channel_2nd"/>
    <property type="match status" value="1"/>
</dbReference>
<evidence type="ECO:0000259" key="9">
    <source>
        <dbReference type="Pfam" id="PF00924"/>
    </source>
</evidence>
<feature type="transmembrane region" description="Helical" evidence="7">
    <location>
        <begin position="267"/>
        <end position="295"/>
    </location>
</feature>
<dbReference type="Proteomes" id="UP000287168">
    <property type="component" value="Unassembled WGS sequence"/>
</dbReference>
<dbReference type="SUPFAM" id="SSF50182">
    <property type="entry name" value="Sm-like ribonucleoproteins"/>
    <property type="match status" value="1"/>
</dbReference>